<dbReference type="AlphaFoldDB" id="A0A0T6B895"/>
<dbReference type="PANTHER" id="PTHR19277:SF125">
    <property type="entry name" value="B6"/>
    <property type="match status" value="1"/>
</dbReference>
<keyword evidence="3" id="KW-1015">Disulfide bond</keyword>
<gene>
    <name evidence="8" type="ORF">AMK59_3875</name>
</gene>
<keyword evidence="1 6" id="KW-0479">Metal-binding</keyword>
<comment type="subunit">
    <text evidence="6">Homopentamer. Pentaxin (or pentraxin) have a discoid arrangement of 5 non-covalently bound subunits.</text>
</comment>
<comment type="caution">
    <text evidence="5">Lacks conserved residue(s) required for the propagation of feature annotation.</text>
</comment>
<dbReference type="GO" id="GO:0046872">
    <property type="term" value="F:metal ion binding"/>
    <property type="evidence" value="ECO:0007669"/>
    <property type="project" value="UniProtKB-KW"/>
</dbReference>
<sequence length="198" mass="22773">ATVCRALESWQPVLEPDIYPKIQLQAAPSFSSLVAQAYQPNQGDQCGLYKVGFSQDLYFQYIQYKTLMPEMKEFTLCYWNKYNNHSTDHPLFSYAVDGQPRAIYSWVSNTERSSYYSLSVEGHTFYRLNYPLRLNRWYHTCQCWNGKTGEWQIWVNAERVGRGFHNRLVGHVIPSGGIAITGQEQTQTGGGFLEGKGM</sequence>
<evidence type="ECO:0000256" key="6">
    <source>
        <dbReference type="RuleBase" id="RU362112"/>
    </source>
</evidence>
<dbReference type="InterPro" id="IPR013320">
    <property type="entry name" value="ConA-like_dom_sf"/>
</dbReference>
<evidence type="ECO:0000256" key="2">
    <source>
        <dbReference type="ARBA" id="ARBA00022837"/>
    </source>
</evidence>
<comment type="caution">
    <text evidence="8">The sequence shown here is derived from an EMBL/GenBank/DDBJ whole genome shotgun (WGS) entry which is preliminary data.</text>
</comment>
<comment type="similarity">
    <text evidence="6">Belongs to the pentraxin family.</text>
</comment>
<comment type="subcellular location">
    <subcellularLocation>
        <location evidence="6">Secreted</location>
    </subcellularLocation>
</comment>
<dbReference type="Gene3D" id="2.60.120.200">
    <property type="match status" value="1"/>
</dbReference>
<keyword evidence="4" id="KW-0325">Glycoprotein</keyword>
<feature type="non-terminal residue" evidence="8">
    <location>
        <position position="1"/>
    </location>
</feature>
<evidence type="ECO:0000256" key="4">
    <source>
        <dbReference type="ARBA" id="ARBA00023180"/>
    </source>
</evidence>
<evidence type="ECO:0000256" key="1">
    <source>
        <dbReference type="ARBA" id="ARBA00022723"/>
    </source>
</evidence>
<evidence type="ECO:0000256" key="3">
    <source>
        <dbReference type="ARBA" id="ARBA00023157"/>
    </source>
</evidence>
<dbReference type="PANTHER" id="PTHR19277">
    <property type="entry name" value="PENTRAXIN"/>
    <property type="match status" value="1"/>
</dbReference>
<keyword evidence="9" id="KW-1185">Reference proteome</keyword>
<dbReference type="InterPro" id="IPR001759">
    <property type="entry name" value="PTX_dom"/>
</dbReference>
<evidence type="ECO:0000313" key="8">
    <source>
        <dbReference type="EMBL" id="KRT83578.1"/>
    </source>
</evidence>
<dbReference type="Proteomes" id="UP000051574">
    <property type="component" value="Unassembled WGS sequence"/>
</dbReference>
<feature type="domain" description="Pentraxin (PTX)" evidence="7">
    <location>
        <begin position="47"/>
        <end position="198"/>
    </location>
</feature>
<evidence type="ECO:0000256" key="5">
    <source>
        <dbReference type="PROSITE-ProRule" id="PRU01172"/>
    </source>
</evidence>
<dbReference type="PRINTS" id="PR00895">
    <property type="entry name" value="PENTAXIN"/>
</dbReference>
<dbReference type="Pfam" id="PF00354">
    <property type="entry name" value="Pentaxin"/>
    <property type="match status" value="1"/>
</dbReference>
<reference evidence="8 9" key="1">
    <citation type="submission" date="2015-09" db="EMBL/GenBank/DDBJ databases">
        <title>Draft genome of the scarab beetle Oryctes borbonicus.</title>
        <authorList>
            <person name="Meyer J.M."/>
            <person name="Markov G.V."/>
            <person name="Baskaran P."/>
            <person name="Herrmann M."/>
            <person name="Sommer R.J."/>
            <person name="Roedelsperger C."/>
        </authorList>
    </citation>
    <scope>NUCLEOTIDE SEQUENCE [LARGE SCALE GENOMIC DNA]</scope>
    <source>
        <strain evidence="8">OB123</strain>
        <tissue evidence="8">Whole animal</tissue>
    </source>
</reference>
<evidence type="ECO:0000313" key="9">
    <source>
        <dbReference type="Proteomes" id="UP000051574"/>
    </source>
</evidence>
<dbReference type="PROSITE" id="PS51828">
    <property type="entry name" value="PTX_2"/>
    <property type="match status" value="1"/>
</dbReference>
<accession>A0A0T6B895</accession>
<dbReference type="SUPFAM" id="SSF49899">
    <property type="entry name" value="Concanavalin A-like lectins/glucanases"/>
    <property type="match status" value="1"/>
</dbReference>
<dbReference type="EMBL" id="LJIG01009189">
    <property type="protein sequence ID" value="KRT83578.1"/>
    <property type="molecule type" value="Genomic_DNA"/>
</dbReference>
<dbReference type="InterPro" id="IPR051360">
    <property type="entry name" value="Neuronal_Pentraxin_Related"/>
</dbReference>
<keyword evidence="2 6" id="KW-0106">Calcium</keyword>
<proteinExistence type="inferred from homology"/>
<dbReference type="OrthoDB" id="8793160at2759"/>
<comment type="cofactor">
    <cofactor evidence="6">
        <name>Ca(2+)</name>
        <dbReference type="ChEBI" id="CHEBI:29108"/>
    </cofactor>
    <text evidence="6">Binds 2 calcium ions per subunit.</text>
</comment>
<name>A0A0T6B895_9SCAR</name>
<protein>
    <recommendedName>
        <fullName evidence="6">Pentraxin family member</fullName>
    </recommendedName>
</protein>
<dbReference type="GO" id="GO:0005576">
    <property type="term" value="C:extracellular region"/>
    <property type="evidence" value="ECO:0007669"/>
    <property type="project" value="UniProtKB-SubCell"/>
</dbReference>
<evidence type="ECO:0000259" key="7">
    <source>
        <dbReference type="PROSITE" id="PS51828"/>
    </source>
</evidence>
<dbReference type="SMART" id="SM00159">
    <property type="entry name" value="PTX"/>
    <property type="match status" value="1"/>
</dbReference>
<organism evidence="8 9">
    <name type="scientific">Oryctes borbonicus</name>
    <dbReference type="NCBI Taxonomy" id="1629725"/>
    <lineage>
        <taxon>Eukaryota</taxon>
        <taxon>Metazoa</taxon>
        <taxon>Ecdysozoa</taxon>
        <taxon>Arthropoda</taxon>
        <taxon>Hexapoda</taxon>
        <taxon>Insecta</taxon>
        <taxon>Pterygota</taxon>
        <taxon>Neoptera</taxon>
        <taxon>Endopterygota</taxon>
        <taxon>Coleoptera</taxon>
        <taxon>Polyphaga</taxon>
        <taxon>Scarabaeiformia</taxon>
        <taxon>Scarabaeidae</taxon>
        <taxon>Dynastinae</taxon>
        <taxon>Oryctes</taxon>
    </lineage>
</organism>